<name>A0A8J5H1F0_ZINOF</name>
<reference evidence="1 2" key="1">
    <citation type="submission" date="2020-08" db="EMBL/GenBank/DDBJ databases">
        <title>Plant Genome Project.</title>
        <authorList>
            <person name="Zhang R.-G."/>
        </authorList>
    </citation>
    <scope>NUCLEOTIDE SEQUENCE [LARGE SCALE GENOMIC DNA]</scope>
    <source>
        <tissue evidence="1">Rhizome</tissue>
    </source>
</reference>
<dbReference type="AlphaFoldDB" id="A0A8J5H1F0"/>
<proteinExistence type="predicted"/>
<evidence type="ECO:0000313" key="1">
    <source>
        <dbReference type="EMBL" id="KAG6513479.1"/>
    </source>
</evidence>
<keyword evidence="2" id="KW-1185">Reference proteome</keyword>
<evidence type="ECO:0000313" key="2">
    <source>
        <dbReference type="Proteomes" id="UP000734854"/>
    </source>
</evidence>
<comment type="caution">
    <text evidence="1">The sequence shown here is derived from an EMBL/GenBank/DDBJ whole genome shotgun (WGS) entry which is preliminary data.</text>
</comment>
<gene>
    <name evidence="1" type="ORF">ZIOFF_023809</name>
</gene>
<dbReference type="Proteomes" id="UP000734854">
    <property type="component" value="Unassembled WGS sequence"/>
</dbReference>
<organism evidence="1 2">
    <name type="scientific">Zingiber officinale</name>
    <name type="common">Ginger</name>
    <name type="synonym">Amomum zingiber</name>
    <dbReference type="NCBI Taxonomy" id="94328"/>
    <lineage>
        <taxon>Eukaryota</taxon>
        <taxon>Viridiplantae</taxon>
        <taxon>Streptophyta</taxon>
        <taxon>Embryophyta</taxon>
        <taxon>Tracheophyta</taxon>
        <taxon>Spermatophyta</taxon>
        <taxon>Magnoliopsida</taxon>
        <taxon>Liliopsida</taxon>
        <taxon>Zingiberales</taxon>
        <taxon>Zingiberaceae</taxon>
        <taxon>Zingiber</taxon>
    </lineage>
</organism>
<dbReference type="EMBL" id="JACMSC010000007">
    <property type="protein sequence ID" value="KAG6513479.1"/>
    <property type="molecule type" value="Genomic_DNA"/>
</dbReference>
<sequence>MCRLRIDYCSEREICPQSVERNKQKTTAAATKGEPVFSVPVDDSGHGLLRALGSVSLRRPLGLPSRRPLGLLRGHFRDAALGAVVQRPERVVPPAKPGLVLERFHRRHARCDHQ</sequence>
<protein>
    <submittedName>
        <fullName evidence="1">Uncharacterized protein</fullName>
    </submittedName>
</protein>
<accession>A0A8J5H1F0</accession>